<name>A0AAE9YZD0_9GAMM</name>
<reference evidence="2 3" key="1">
    <citation type="journal article" date="2015" name="Genome Announc.">
        <title>Draft Genome Sequences of Marine Isolates of Thalassomonas viridans and Thalassomonas actiniarum.</title>
        <authorList>
            <person name="Olonade I."/>
            <person name="van Zyl L.J."/>
            <person name="Trindade M."/>
        </authorList>
    </citation>
    <scope>NUCLEOTIDE SEQUENCE [LARGE SCALE GENOMIC DNA]</scope>
    <source>
        <strain evidence="2 3">XOM25</strain>
    </source>
</reference>
<dbReference type="InterPro" id="IPR010295">
    <property type="entry name" value="DUF898"/>
</dbReference>
<feature type="transmembrane region" description="Helical" evidence="1">
    <location>
        <begin position="133"/>
        <end position="154"/>
    </location>
</feature>
<evidence type="ECO:0000313" key="2">
    <source>
        <dbReference type="EMBL" id="WDE03367.1"/>
    </source>
</evidence>
<feature type="transmembrane region" description="Helical" evidence="1">
    <location>
        <begin position="110"/>
        <end position="127"/>
    </location>
</feature>
<dbReference type="RefSeq" id="WP_044837368.1">
    <property type="nucleotide sequence ID" value="NZ_CP059733.1"/>
</dbReference>
<feature type="transmembrane region" description="Helical" evidence="1">
    <location>
        <begin position="174"/>
        <end position="196"/>
    </location>
</feature>
<accession>A0AAE9YZD0</accession>
<dbReference type="Proteomes" id="UP000032352">
    <property type="component" value="Chromosome"/>
</dbReference>
<feature type="transmembrane region" description="Helical" evidence="1">
    <location>
        <begin position="262"/>
        <end position="286"/>
    </location>
</feature>
<organism evidence="2 3">
    <name type="scientific">Thalassomonas viridans</name>
    <dbReference type="NCBI Taxonomy" id="137584"/>
    <lineage>
        <taxon>Bacteria</taxon>
        <taxon>Pseudomonadati</taxon>
        <taxon>Pseudomonadota</taxon>
        <taxon>Gammaproteobacteria</taxon>
        <taxon>Alteromonadales</taxon>
        <taxon>Colwelliaceae</taxon>
        <taxon>Thalassomonas</taxon>
    </lineage>
</organism>
<feature type="transmembrane region" description="Helical" evidence="1">
    <location>
        <begin position="230"/>
        <end position="250"/>
    </location>
</feature>
<feature type="transmembrane region" description="Helical" evidence="1">
    <location>
        <begin position="316"/>
        <end position="337"/>
    </location>
</feature>
<evidence type="ECO:0000256" key="1">
    <source>
        <dbReference type="SAM" id="Phobius"/>
    </source>
</evidence>
<gene>
    <name evidence="2" type="ORF">SG34_018425</name>
</gene>
<dbReference type="AlphaFoldDB" id="A0AAE9YZD0"/>
<dbReference type="EMBL" id="CP059733">
    <property type="protein sequence ID" value="WDE03367.1"/>
    <property type="molecule type" value="Genomic_DNA"/>
</dbReference>
<keyword evidence="1" id="KW-0812">Transmembrane</keyword>
<keyword evidence="1" id="KW-1133">Transmembrane helix</keyword>
<sequence length="386" mass="43392">MENSGNYAGYSLDELVNARANISDDTENAAYLDQLIAEKRAQQAQPKQVTMKFHGKTREYYAIWIVNLLLSIVTLGIYSAWAKVRTQRYFFANTEIDNHRFTYLAEPLQILKGRIIALVVFGGFFLLSTLSPLMAGIFMLFWLAAVPWLVCKSVQFNMRMTGYRNIRFNFHGQYLRALVVFVIYPILSLFTLYLTMPMALKTIDEFLCKNISYGDKRINTNLSYGSYYKAAFGSFIIAVIIFGLGFTIFAPDMSQFADPEQAPGLMFQLGLMAAYLVVFIIAGSFYTKVVRNHMFANSQLEDIANFNSSVGLGSLVALRTTNLLALICTLGLAFPWIKIRNSRYFCQHTQIQVLPGADSVVADQAQGANAIGDEVSEIFDMDIAIT</sequence>
<keyword evidence="3" id="KW-1185">Reference proteome</keyword>
<proteinExistence type="predicted"/>
<dbReference type="Pfam" id="PF05987">
    <property type="entry name" value="DUF898"/>
    <property type="match status" value="1"/>
</dbReference>
<protein>
    <submittedName>
        <fullName evidence="2">DUF898 domain-containing protein</fullName>
    </submittedName>
</protein>
<keyword evidence="1" id="KW-0472">Membrane</keyword>
<feature type="transmembrane region" description="Helical" evidence="1">
    <location>
        <begin position="61"/>
        <end position="81"/>
    </location>
</feature>
<evidence type="ECO:0000313" key="3">
    <source>
        <dbReference type="Proteomes" id="UP000032352"/>
    </source>
</evidence>
<dbReference type="KEGG" id="tvd:SG34_018425"/>
<reference evidence="2 3" key="2">
    <citation type="journal article" date="2022" name="Mar. Drugs">
        <title>Bioassay-Guided Fractionation Leads to the Detection of Cholic Acid Generated by the Rare Thalassomonas sp.</title>
        <authorList>
            <person name="Pheiffer F."/>
            <person name="Schneider Y.K."/>
            <person name="Hansen E.H."/>
            <person name="Andersen J.H."/>
            <person name="Isaksson J."/>
            <person name="Busche T."/>
            <person name="R C."/>
            <person name="Kalinowski J."/>
            <person name="Zyl L.V."/>
            <person name="Trindade M."/>
        </authorList>
    </citation>
    <scope>NUCLEOTIDE SEQUENCE [LARGE SCALE GENOMIC DNA]</scope>
    <source>
        <strain evidence="2 3">XOM25</strain>
    </source>
</reference>